<dbReference type="InterPro" id="IPR036034">
    <property type="entry name" value="PDZ_sf"/>
</dbReference>
<organism evidence="7 8">
    <name type="scientific">Winogradskyella maritima</name>
    <dbReference type="NCBI Taxonomy" id="1517766"/>
    <lineage>
        <taxon>Bacteria</taxon>
        <taxon>Pseudomonadati</taxon>
        <taxon>Bacteroidota</taxon>
        <taxon>Flavobacteriia</taxon>
        <taxon>Flavobacteriales</taxon>
        <taxon>Flavobacteriaceae</taxon>
        <taxon>Winogradskyella</taxon>
    </lineage>
</organism>
<dbReference type="SMART" id="SM00228">
    <property type="entry name" value="PDZ"/>
    <property type="match status" value="1"/>
</dbReference>
<dbReference type="Proteomes" id="UP001595812">
    <property type="component" value="Unassembled WGS sequence"/>
</dbReference>
<dbReference type="Gene3D" id="3.90.226.10">
    <property type="entry name" value="2-enoyl-CoA Hydratase, Chain A, domain 1"/>
    <property type="match status" value="1"/>
</dbReference>
<evidence type="ECO:0000256" key="5">
    <source>
        <dbReference type="RuleBase" id="RU004404"/>
    </source>
</evidence>
<reference evidence="8" key="1">
    <citation type="journal article" date="2019" name="Int. J. Syst. Evol. Microbiol.">
        <title>The Global Catalogue of Microorganisms (GCM) 10K type strain sequencing project: providing services to taxonomists for standard genome sequencing and annotation.</title>
        <authorList>
            <consortium name="The Broad Institute Genomics Platform"/>
            <consortium name="The Broad Institute Genome Sequencing Center for Infectious Disease"/>
            <person name="Wu L."/>
            <person name="Ma J."/>
        </authorList>
    </citation>
    <scope>NUCLEOTIDE SEQUENCE [LARGE SCALE GENOMIC DNA]</scope>
    <source>
        <strain evidence="8">CECT 8979</strain>
    </source>
</reference>
<evidence type="ECO:0000313" key="7">
    <source>
        <dbReference type="EMBL" id="MFC3876225.1"/>
    </source>
</evidence>
<dbReference type="InterPro" id="IPR004447">
    <property type="entry name" value="Peptidase_S41A"/>
</dbReference>
<evidence type="ECO:0000256" key="1">
    <source>
        <dbReference type="ARBA" id="ARBA00009179"/>
    </source>
</evidence>
<accession>A0ABV8AGT9</accession>
<evidence type="ECO:0000256" key="2">
    <source>
        <dbReference type="ARBA" id="ARBA00022670"/>
    </source>
</evidence>
<dbReference type="SUPFAM" id="SSF50156">
    <property type="entry name" value="PDZ domain-like"/>
    <property type="match status" value="1"/>
</dbReference>
<proteinExistence type="inferred from homology"/>
<sequence length="546" mass="61106">MKLKQILRTKIIVPVLAIVLFLSASAYKNDFFEIAKQIEIFTTMFKELNINYVDDTNPAELMDTAIKSMMDDLDPYTRFYNEQDVQTSRLNNAGDYTGIGAKVLTLKDKLVIVEPYKGYAADKAGMKAGDEIIKVDNVVVADFKEDAGNLLQGAAGTEVNVTYKRQGKTNTAKITRESLDIDAVPHFSMIGDDTGYIVLRKFTRKASSETISALNSLKAQGAEKIILDLRGNPGGLLSEAVNIVNIFVPKDQLVVTTKSRVKKYNRTYYTKRNAIDTEIPVVVLIDGKSASASEIVSGALQDMDRGVVVGARSFGKGLVQRPKPLTYGTQMKITISRYYTPSGRCIQALDYWNRDEKGKATRTKRENYNEFKTRNGRSVFDGGGVQPDIEIASAKQTPISKAIENENLIFNFSTDYYYKNQVSDLNSFKLSDADFKAFKSFLSTNNFSFETKTETAFNEALNVAKEEELNGAINSEYNSLVSALENYKSSAIDANKEKLSSLITDEIIKRYFYSEGLYDYYKSNNPEIRKALDVLGNPTEYRKILN</sequence>
<evidence type="ECO:0000256" key="4">
    <source>
        <dbReference type="ARBA" id="ARBA00022825"/>
    </source>
</evidence>
<dbReference type="PANTHER" id="PTHR32060:SF30">
    <property type="entry name" value="CARBOXY-TERMINAL PROCESSING PROTEASE CTPA"/>
    <property type="match status" value="1"/>
</dbReference>
<dbReference type="Gene3D" id="3.30.750.44">
    <property type="match status" value="1"/>
</dbReference>
<dbReference type="Pfam" id="PF03572">
    <property type="entry name" value="Peptidase_S41"/>
    <property type="match status" value="1"/>
</dbReference>
<keyword evidence="4 5" id="KW-0720">Serine protease</keyword>
<evidence type="ECO:0000313" key="8">
    <source>
        <dbReference type="Proteomes" id="UP001595812"/>
    </source>
</evidence>
<dbReference type="EMBL" id="JBHSAT010000004">
    <property type="protein sequence ID" value="MFC3876225.1"/>
    <property type="molecule type" value="Genomic_DNA"/>
</dbReference>
<dbReference type="CDD" id="cd07560">
    <property type="entry name" value="Peptidase_S41_CPP"/>
    <property type="match status" value="1"/>
</dbReference>
<dbReference type="NCBIfam" id="TIGR00225">
    <property type="entry name" value="prc"/>
    <property type="match status" value="1"/>
</dbReference>
<dbReference type="InterPro" id="IPR001478">
    <property type="entry name" value="PDZ"/>
</dbReference>
<dbReference type="RefSeq" id="WP_386096942.1">
    <property type="nucleotide sequence ID" value="NZ_JBHSAT010000004.1"/>
</dbReference>
<dbReference type="CDD" id="cd06782">
    <property type="entry name" value="cpPDZ_CPP-like"/>
    <property type="match status" value="1"/>
</dbReference>
<comment type="similarity">
    <text evidence="1 5">Belongs to the peptidase S41A family.</text>
</comment>
<keyword evidence="8" id="KW-1185">Reference proteome</keyword>
<dbReference type="PANTHER" id="PTHR32060">
    <property type="entry name" value="TAIL-SPECIFIC PROTEASE"/>
    <property type="match status" value="1"/>
</dbReference>
<keyword evidence="2 5" id="KW-0645">Protease</keyword>
<evidence type="ECO:0000259" key="6">
    <source>
        <dbReference type="PROSITE" id="PS50106"/>
    </source>
</evidence>
<dbReference type="SUPFAM" id="SSF52096">
    <property type="entry name" value="ClpP/crotonase"/>
    <property type="match status" value="1"/>
</dbReference>
<gene>
    <name evidence="7" type="ORF">ACFOSX_03185</name>
</gene>
<name>A0ABV8AGT9_9FLAO</name>
<dbReference type="InterPro" id="IPR005151">
    <property type="entry name" value="Tail-specific_protease"/>
</dbReference>
<protein>
    <submittedName>
        <fullName evidence="7">S41 family peptidase</fullName>
    </submittedName>
</protein>
<dbReference type="InterPro" id="IPR029045">
    <property type="entry name" value="ClpP/crotonase-like_dom_sf"/>
</dbReference>
<dbReference type="PROSITE" id="PS50106">
    <property type="entry name" value="PDZ"/>
    <property type="match status" value="1"/>
</dbReference>
<evidence type="ECO:0000256" key="3">
    <source>
        <dbReference type="ARBA" id="ARBA00022801"/>
    </source>
</evidence>
<keyword evidence="3 5" id="KW-0378">Hydrolase</keyword>
<feature type="domain" description="PDZ" evidence="6">
    <location>
        <begin position="84"/>
        <end position="178"/>
    </location>
</feature>
<dbReference type="Gene3D" id="2.30.42.10">
    <property type="match status" value="1"/>
</dbReference>
<dbReference type="Pfam" id="PF13180">
    <property type="entry name" value="PDZ_2"/>
    <property type="match status" value="1"/>
</dbReference>
<dbReference type="SMART" id="SM00245">
    <property type="entry name" value="TSPc"/>
    <property type="match status" value="1"/>
</dbReference>
<comment type="caution">
    <text evidence="7">The sequence shown here is derived from an EMBL/GenBank/DDBJ whole genome shotgun (WGS) entry which is preliminary data.</text>
</comment>